<dbReference type="Proteomes" id="UP000053617">
    <property type="component" value="Unassembled WGS sequence"/>
</dbReference>
<reference evidence="2 3" key="1">
    <citation type="submission" date="2015-01" db="EMBL/GenBank/DDBJ databases">
        <title>The Genome Sequence of Rhinocladiella mackenzie CBS 650.93.</title>
        <authorList>
            <consortium name="The Broad Institute Genomics Platform"/>
            <person name="Cuomo C."/>
            <person name="de Hoog S."/>
            <person name="Gorbushina A."/>
            <person name="Stielow B."/>
            <person name="Teixiera M."/>
            <person name="Abouelleil A."/>
            <person name="Chapman S.B."/>
            <person name="Priest M."/>
            <person name="Young S.K."/>
            <person name="Wortman J."/>
            <person name="Nusbaum C."/>
            <person name="Birren B."/>
        </authorList>
    </citation>
    <scope>NUCLEOTIDE SEQUENCE [LARGE SCALE GENOMIC DNA]</scope>
    <source>
        <strain evidence="2 3">CBS 650.93</strain>
    </source>
</reference>
<dbReference type="RefSeq" id="XP_013275816.1">
    <property type="nucleotide sequence ID" value="XM_013420362.1"/>
</dbReference>
<keyword evidence="3" id="KW-1185">Reference proteome</keyword>
<sequence>MASAYFAPIGDIGRKMKEDNLTCTLEDMDRMQGERHVDDPNPQEGLAPSQHLHWPTDAGVDDLSYMDFHNLASSVPNSPPSLAMMNNIMSYDASGQPSSSAWPHADPVMAMTLTTTTENPMPPHSYPSLPVSRCNCNSTTGPCAGHLEQIRSHILGGAASPPHIQQQQRGDCQVGSDVDPRAESGPLPTPGGRYNAANHGESKQRPQLLAHHEATSSSSSSKTRTRPSGDSSPRAGGTSSATEPATSSSSSAASSSGDVSAVSKRSTDTQDVTERFETLLDAMRAAGFQDFDQMAVAYYTGQFTTNSLPAISQCASRSRRLKTVLQALQECSGQWPRRESRGLYEGLLDTATSLCVQEIDRVNKSMSPDLLPVEPGNFLSTLGWLLFNNHDENEMDSDREVFKGRNGHRLEEIRKLAEQMETYQDSMLHLWPLLTELAGPQGLYCDKMAQVVLVVLLYARVLQ</sequence>
<evidence type="ECO:0000256" key="1">
    <source>
        <dbReference type="SAM" id="MobiDB-lite"/>
    </source>
</evidence>
<accession>A0A0D2JH36</accession>
<gene>
    <name evidence="2" type="ORF">Z518_03337</name>
</gene>
<proteinExistence type="predicted"/>
<dbReference type="GeneID" id="25291408"/>
<dbReference type="HOGENOM" id="CLU_058659_0_0_1"/>
<name>A0A0D2JH36_9EURO</name>
<protein>
    <submittedName>
        <fullName evidence="2">Uncharacterized protein</fullName>
    </submittedName>
</protein>
<organism evidence="2 3">
    <name type="scientific">Rhinocladiella mackenziei CBS 650.93</name>
    <dbReference type="NCBI Taxonomy" id="1442369"/>
    <lineage>
        <taxon>Eukaryota</taxon>
        <taxon>Fungi</taxon>
        <taxon>Dikarya</taxon>
        <taxon>Ascomycota</taxon>
        <taxon>Pezizomycotina</taxon>
        <taxon>Eurotiomycetes</taxon>
        <taxon>Chaetothyriomycetidae</taxon>
        <taxon>Chaetothyriales</taxon>
        <taxon>Herpotrichiellaceae</taxon>
        <taxon>Rhinocladiella</taxon>
    </lineage>
</organism>
<dbReference type="VEuPathDB" id="FungiDB:Z518_03337"/>
<feature type="region of interest" description="Disordered" evidence="1">
    <location>
        <begin position="158"/>
        <end position="271"/>
    </location>
</feature>
<dbReference type="OrthoDB" id="4367792at2759"/>
<feature type="compositionally biased region" description="Low complexity" evidence="1">
    <location>
        <begin position="235"/>
        <end position="263"/>
    </location>
</feature>
<evidence type="ECO:0000313" key="2">
    <source>
        <dbReference type="EMBL" id="KIX08680.1"/>
    </source>
</evidence>
<evidence type="ECO:0000313" key="3">
    <source>
        <dbReference type="Proteomes" id="UP000053617"/>
    </source>
</evidence>
<feature type="region of interest" description="Disordered" evidence="1">
    <location>
        <begin position="33"/>
        <end position="54"/>
    </location>
</feature>
<feature type="compositionally biased region" description="Basic and acidic residues" evidence="1">
    <location>
        <begin position="200"/>
        <end position="214"/>
    </location>
</feature>
<dbReference type="AlphaFoldDB" id="A0A0D2JH36"/>
<dbReference type="EMBL" id="KN847476">
    <property type="protein sequence ID" value="KIX08680.1"/>
    <property type="molecule type" value="Genomic_DNA"/>
</dbReference>